<reference evidence="3" key="1">
    <citation type="submission" date="2015-03" db="EMBL/GenBank/DDBJ databases">
        <title>Draft genome sequence of a novel methanotroph (Sn10-6) isolated from flooded ricefield rhizosphere in India.</title>
        <authorList>
            <person name="Pandit P.S."/>
            <person name="Pore S.D."/>
            <person name="Arora P."/>
            <person name="Kapse N.G."/>
            <person name="Dhakephalkar P.K."/>
            <person name="Rahalkar M.C."/>
        </authorList>
    </citation>
    <scope>NUCLEOTIDE SEQUENCE [LARGE SCALE GENOMIC DNA]</scope>
    <source>
        <strain evidence="3">Sn10-6</strain>
    </source>
</reference>
<evidence type="ECO:0000313" key="3">
    <source>
        <dbReference type="Proteomes" id="UP000033684"/>
    </source>
</evidence>
<sequence>MLSDLSDMLQAFRNAFSRQQSWLVFCAIILSFLAASEMVGVTSMCRYWWSNEKGYYQLLHFFSSQILSILYATVVLAPLGIRPKAVGRRRGAACSIG</sequence>
<dbReference type="AlphaFoldDB" id="A0A0F3IE25"/>
<feature type="transmembrane region" description="Helical" evidence="1">
    <location>
        <begin position="61"/>
        <end position="81"/>
    </location>
</feature>
<dbReference type="EMBL" id="LAJX01000332">
    <property type="protein sequence ID" value="KJV05016.1"/>
    <property type="molecule type" value="Genomic_DNA"/>
</dbReference>
<evidence type="ECO:0000256" key="1">
    <source>
        <dbReference type="SAM" id="Phobius"/>
    </source>
</evidence>
<keyword evidence="1" id="KW-1133">Transmembrane helix</keyword>
<accession>A0A0F3IE25</accession>
<dbReference type="Proteomes" id="UP000033684">
    <property type="component" value="Unassembled WGS sequence"/>
</dbReference>
<keyword evidence="3" id="KW-1185">Reference proteome</keyword>
<gene>
    <name evidence="2" type="ORF">VZ94_21200</name>
</gene>
<proteinExistence type="predicted"/>
<name>A0A0F3IE25_9GAMM</name>
<keyword evidence="1" id="KW-0472">Membrane</keyword>
<reference evidence="2 3" key="2">
    <citation type="journal article" date="2016" name="Microb. Ecol.">
        <title>Genome Characteristics of a Novel Type I Methanotroph (Sn10-6) Isolated from a Flooded Indian Rice Field.</title>
        <authorList>
            <person name="Rahalkar M.C."/>
            <person name="Pandit P.S."/>
            <person name="Dhakephalkar P.K."/>
            <person name="Pore S."/>
            <person name="Arora P."/>
            <person name="Kapse N."/>
        </authorList>
    </citation>
    <scope>NUCLEOTIDE SEQUENCE [LARGE SCALE GENOMIC DNA]</scope>
    <source>
        <strain evidence="2 3">Sn10-6</strain>
    </source>
</reference>
<feature type="transmembrane region" description="Helical" evidence="1">
    <location>
        <begin position="21"/>
        <end position="49"/>
    </location>
</feature>
<comment type="caution">
    <text evidence="2">The sequence shown here is derived from an EMBL/GenBank/DDBJ whole genome shotgun (WGS) entry which is preliminary data.</text>
</comment>
<organism evidence="2 3">
    <name type="scientific">Methylocucumis oryzae</name>
    <dbReference type="NCBI Taxonomy" id="1632867"/>
    <lineage>
        <taxon>Bacteria</taxon>
        <taxon>Pseudomonadati</taxon>
        <taxon>Pseudomonadota</taxon>
        <taxon>Gammaproteobacteria</taxon>
        <taxon>Methylococcales</taxon>
        <taxon>Methylococcaceae</taxon>
        <taxon>Methylocucumis</taxon>
    </lineage>
</organism>
<keyword evidence="1" id="KW-0812">Transmembrane</keyword>
<protein>
    <submittedName>
        <fullName evidence="2">Uncharacterized protein</fullName>
    </submittedName>
</protein>
<evidence type="ECO:0000313" key="2">
    <source>
        <dbReference type="EMBL" id="KJV05016.1"/>
    </source>
</evidence>